<evidence type="ECO:0000259" key="3">
    <source>
        <dbReference type="PROSITE" id="PS50056"/>
    </source>
</evidence>
<evidence type="ECO:0000256" key="1">
    <source>
        <dbReference type="SAM" id="MobiDB-lite"/>
    </source>
</evidence>
<evidence type="ECO:0000313" key="4">
    <source>
        <dbReference type="Proteomes" id="UP000887565"/>
    </source>
</evidence>
<feature type="compositionally biased region" description="Basic and acidic residues" evidence="1">
    <location>
        <begin position="225"/>
        <end position="237"/>
    </location>
</feature>
<dbReference type="InterPro" id="IPR000242">
    <property type="entry name" value="PTP_cat"/>
</dbReference>
<dbReference type="SMART" id="SM00404">
    <property type="entry name" value="PTPc_motif"/>
    <property type="match status" value="1"/>
</dbReference>
<protein>
    <submittedName>
        <fullName evidence="5">Uncharacterized protein</fullName>
    </submittedName>
</protein>
<dbReference type="Gene3D" id="3.90.190.10">
    <property type="entry name" value="Protein tyrosine phosphatase superfamily"/>
    <property type="match status" value="1"/>
</dbReference>
<keyword evidence="4" id="KW-1185">Reference proteome</keyword>
<dbReference type="AlphaFoldDB" id="A0A915K2Y7"/>
<dbReference type="Proteomes" id="UP000887565">
    <property type="component" value="Unplaced"/>
</dbReference>
<dbReference type="PANTHER" id="PTHR23339">
    <property type="entry name" value="TYROSINE SPECIFIC PROTEIN PHOSPHATASE AND DUAL SPECIFICITY PROTEIN PHOSPHATASE"/>
    <property type="match status" value="1"/>
</dbReference>
<feature type="domain" description="Tyrosine-protein phosphatase" evidence="2">
    <location>
        <begin position="28"/>
        <end position="137"/>
    </location>
</feature>
<dbReference type="InterPro" id="IPR000340">
    <property type="entry name" value="Dual-sp_phosphatase_cat-dom"/>
</dbReference>
<name>A0A915K2Y7_ROMCU</name>
<sequence>MEHAECGPPLEKCGFSYDPEEFMKNDIFHYNFGWPDFGGGSINALIDMVKVMQFAVLQGKVAIHCHAGLGRTGVLICAYLMWSYGYTDSQALCFLRSKSIDLLEYLQKQKQLLYGYECPLLRHVPEGYFSYVANLQFYTMCDVAESTKNIIFVSFERIRQLVNFDDHSKETTPTTDPLFYPQMDCEIVTHRRRKSVLVKRIQQLTLKSRKSASFDAAHHSPVEKLKMKSSDENHRTDPTTAVDQQPQRYLSSIIKQKKLIRKVSPINLDSTQLFAEQRSNFNLMTFCETADDPTMKAKCDQYKAANRHVVYYVAKFFKFLCNLYEDQHSNSPTNVSVYTKLSAQLMTELLCRVNQDEIISEMMLQMIKIGT</sequence>
<evidence type="ECO:0000259" key="2">
    <source>
        <dbReference type="PROSITE" id="PS50055"/>
    </source>
</evidence>
<dbReference type="GO" id="GO:0004725">
    <property type="term" value="F:protein tyrosine phosphatase activity"/>
    <property type="evidence" value="ECO:0007669"/>
    <property type="project" value="InterPro"/>
</dbReference>
<dbReference type="Pfam" id="PF00782">
    <property type="entry name" value="DSPc"/>
    <property type="match status" value="1"/>
</dbReference>
<dbReference type="InterPro" id="IPR016130">
    <property type="entry name" value="Tyr_Pase_AS"/>
</dbReference>
<dbReference type="InterPro" id="IPR050561">
    <property type="entry name" value="PTP"/>
</dbReference>
<reference evidence="5" key="1">
    <citation type="submission" date="2022-11" db="UniProtKB">
        <authorList>
            <consortium name="WormBaseParasite"/>
        </authorList>
    </citation>
    <scope>IDENTIFICATION</scope>
</reference>
<dbReference type="PROSITE" id="PS00383">
    <property type="entry name" value="TYR_PHOSPHATASE_1"/>
    <property type="match status" value="1"/>
</dbReference>
<accession>A0A915K2Y7</accession>
<feature type="domain" description="Tyrosine specific protein phosphatases" evidence="3">
    <location>
        <begin position="43"/>
        <end position="110"/>
    </location>
</feature>
<dbReference type="PROSITE" id="PS50055">
    <property type="entry name" value="TYR_PHOSPHATASE_PTP"/>
    <property type="match status" value="1"/>
</dbReference>
<dbReference type="InterPro" id="IPR029021">
    <property type="entry name" value="Prot-tyrosine_phosphatase-like"/>
</dbReference>
<feature type="region of interest" description="Disordered" evidence="1">
    <location>
        <begin position="225"/>
        <end position="245"/>
    </location>
</feature>
<dbReference type="WBParaSite" id="nRc.2.0.1.t32686-RA">
    <property type="protein sequence ID" value="nRc.2.0.1.t32686-RA"/>
    <property type="gene ID" value="nRc.2.0.1.g32686"/>
</dbReference>
<organism evidence="4 5">
    <name type="scientific">Romanomermis culicivorax</name>
    <name type="common">Nematode worm</name>
    <dbReference type="NCBI Taxonomy" id="13658"/>
    <lineage>
        <taxon>Eukaryota</taxon>
        <taxon>Metazoa</taxon>
        <taxon>Ecdysozoa</taxon>
        <taxon>Nematoda</taxon>
        <taxon>Enoplea</taxon>
        <taxon>Dorylaimia</taxon>
        <taxon>Mermithida</taxon>
        <taxon>Mermithoidea</taxon>
        <taxon>Mermithidae</taxon>
        <taxon>Romanomermis</taxon>
    </lineage>
</organism>
<dbReference type="PROSITE" id="PS50056">
    <property type="entry name" value="TYR_PHOSPHATASE_2"/>
    <property type="match status" value="1"/>
</dbReference>
<evidence type="ECO:0000313" key="5">
    <source>
        <dbReference type="WBParaSite" id="nRc.2.0.1.t32686-RA"/>
    </source>
</evidence>
<dbReference type="SUPFAM" id="SSF52799">
    <property type="entry name" value="(Phosphotyrosine protein) phosphatases II"/>
    <property type="match status" value="1"/>
</dbReference>
<dbReference type="InterPro" id="IPR000387">
    <property type="entry name" value="Tyr_Pase_dom"/>
</dbReference>
<proteinExistence type="predicted"/>
<dbReference type="InterPro" id="IPR003595">
    <property type="entry name" value="Tyr_Pase_cat"/>
</dbReference>